<keyword evidence="1" id="KW-0812">Transmembrane</keyword>
<dbReference type="KEGG" id="gsn:YC6258_02492"/>
<dbReference type="Pfam" id="PF07254">
    <property type="entry name" value="Cpta_toxin"/>
    <property type="match status" value="1"/>
</dbReference>
<evidence type="ECO:0000256" key="1">
    <source>
        <dbReference type="SAM" id="Phobius"/>
    </source>
</evidence>
<organism evidence="2 3">
    <name type="scientific">Gynuella sunshinyii YC6258</name>
    <dbReference type="NCBI Taxonomy" id="1445510"/>
    <lineage>
        <taxon>Bacteria</taxon>
        <taxon>Pseudomonadati</taxon>
        <taxon>Pseudomonadota</taxon>
        <taxon>Gammaproteobacteria</taxon>
        <taxon>Oceanospirillales</taxon>
        <taxon>Saccharospirillaceae</taxon>
        <taxon>Gynuella</taxon>
    </lineage>
</organism>
<feature type="transmembrane region" description="Helical" evidence="1">
    <location>
        <begin position="20"/>
        <end position="36"/>
    </location>
</feature>
<dbReference type="InterPro" id="IPR009883">
    <property type="entry name" value="YgfX"/>
</dbReference>
<dbReference type="EMBL" id="CP007142">
    <property type="protein sequence ID" value="AJQ94530.1"/>
    <property type="molecule type" value="Genomic_DNA"/>
</dbReference>
<sequence>MSTTSPIDLKIKPSRWMKRWIYLLLIVCLMVLAQLSQRWTGYLVLMFPLGWYIGRLYLRWVVLNDETSIVRIILEGRDLRCMTSAGSSFEGRLVGQQWLSRWLIVLRYRDEQGKSYHLPIFQDAAGTQEFHQLLVALKIMPTSS</sequence>
<proteinExistence type="predicted"/>
<dbReference type="Proteomes" id="UP000032266">
    <property type="component" value="Chromosome"/>
</dbReference>
<reference evidence="2 3" key="1">
    <citation type="submission" date="2014-01" db="EMBL/GenBank/DDBJ databases">
        <title>Full genme sequencing of cellulolytic bacterium Gynuella sunshinyii YC6258T gen. nov., sp. nov.</title>
        <authorList>
            <person name="Khan H."/>
            <person name="Chung E.J."/>
            <person name="Chung Y.R."/>
        </authorList>
    </citation>
    <scope>NUCLEOTIDE SEQUENCE [LARGE SCALE GENOMIC DNA]</scope>
    <source>
        <strain evidence="2 3">YC6258</strain>
    </source>
</reference>
<gene>
    <name evidence="2" type="ORF">YC6258_02492</name>
</gene>
<dbReference type="HOGENOM" id="CLU_1793777_0_0_6"/>
<protein>
    <recommendedName>
        <fullName evidence="4">Toxin CptA</fullName>
    </recommendedName>
</protein>
<dbReference type="AlphaFoldDB" id="A0A0C5V4X1"/>
<evidence type="ECO:0000313" key="2">
    <source>
        <dbReference type="EMBL" id="AJQ94530.1"/>
    </source>
</evidence>
<keyword evidence="3" id="KW-1185">Reference proteome</keyword>
<keyword evidence="1" id="KW-0472">Membrane</keyword>
<name>A0A0C5V4X1_9GAMM</name>
<dbReference type="RefSeq" id="WP_144407614.1">
    <property type="nucleotide sequence ID" value="NZ_CP007142.1"/>
</dbReference>
<dbReference type="STRING" id="1445510.YC6258_02492"/>
<feature type="transmembrane region" description="Helical" evidence="1">
    <location>
        <begin position="42"/>
        <end position="62"/>
    </location>
</feature>
<accession>A0A0C5V4X1</accession>
<evidence type="ECO:0008006" key="4">
    <source>
        <dbReference type="Google" id="ProtNLM"/>
    </source>
</evidence>
<evidence type="ECO:0000313" key="3">
    <source>
        <dbReference type="Proteomes" id="UP000032266"/>
    </source>
</evidence>
<keyword evidence="1" id="KW-1133">Transmembrane helix</keyword>